<dbReference type="PANTHER" id="PTHR47263">
    <property type="entry name" value="ADENYLATE CYCLASE ACTIVATION PROTEIN GIT1"/>
    <property type="match status" value="1"/>
</dbReference>
<dbReference type="InterPro" id="IPR035892">
    <property type="entry name" value="C2_domain_sf"/>
</dbReference>
<feature type="domain" description="C2" evidence="1">
    <location>
        <begin position="1"/>
        <end position="79"/>
    </location>
</feature>
<evidence type="ECO:0000313" key="2">
    <source>
        <dbReference type="EMBL" id="CAH7671738.1"/>
    </source>
</evidence>
<organism evidence="2 3">
    <name type="scientific">Phakopsora pachyrhizi</name>
    <name type="common">Asian soybean rust disease fungus</name>
    <dbReference type="NCBI Taxonomy" id="170000"/>
    <lineage>
        <taxon>Eukaryota</taxon>
        <taxon>Fungi</taxon>
        <taxon>Dikarya</taxon>
        <taxon>Basidiomycota</taxon>
        <taxon>Pucciniomycotina</taxon>
        <taxon>Pucciniomycetes</taxon>
        <taxon>Pucciniales</taxon>
        <taxon>Phakopsoraceae</taxon>
        <taxon>Phakopsora</taxon>
    </lineage>
</organism>
<dbReference type="Pfam" id="PF00168">
    <property type="entry name" value="C2"/>
    <property type="match status" value="1"/>
</dbReference>
<dbReference type="SUPFAM" id="SSF49562">
    <property type="entry name" value="C2 domain (Calcium/lipid-binding domain, CaLB)"/>
    <property type="match status" value="1"/>
</dbReference>
<gene>
    <name evidence="2" type="ORF">PPACK8108_LOCUS6551</name>
</gene>
<evidence type="ECO:0000259" key="1">
    <source>
        <dbReference type="PROSITE" id="PS50004"/>
    </source>
</evidence>
<dbReference type="PANTHER" id="PTHR47263:SF1">
    <property type="entry name" value="C2 DOMAIN PROTEIN (AFU_ORTHOLOGUE AFUA_7G02350)"/>
    <property type="match status" value="1"/>
</dbReference>
<dbReference type="PROSITE" id="PS50004">
    <property type="entry name" value="C2"/>
    <property type="match status" value="1"/>
</dbReference>
<comment type="caution">
    <text evidence="2">The sequence shown here is derived from an EMBL/GenBank/DDBJ whole genome shotgun (WGS) entry which is preliminary data.</text>
</comment>
<name>A0AAV0ARI9_PHAPC</name>
<dbReference type="Gene3D" id="2.60.40.150">
    <property type="entry name" value="C2 domain"/>
    <property type="match status" value="1"/>
</dbReference>
<dbReference type="AlphaFoldDB" id="A0AAV0ARI9"/>
<evidence type="ECO:0000313" key="3">
    <source>
        <dbReference type="Proteomes" id="UP001153365"/>
    </source>
</evidence>
<accession>A0AAV0ARI9</accession>
<sequence>MDPLLALSDEKGNQVSKTRMLYETTSPNWNETFDISVKGSLWLVATIYKRNLVEKHKFVGRVFLHLNPKGFNKFLAHGLLINLDTTGRVLLRVSMEGEKDDLQFYFGKAFRSLKSAETDMISPVIRYYISHAKIRKLLPSSSFIKSIHVSKIPTRIDINISKVTSYSAGLWSSVSNAGKELEIPLPKEEFMMLKNLTSQLLTNQGLGGGVLTI</sequence>
<protein>
    <recommendedName>
        <fullName evidence="1">C2 domain-containing protein</fullName>
    </recommendedName>
</protein>
<dbReference type="InterPro" id="IPR052811">
    <property type="entry name" value="Glucose_resp_signaling"/>
</dbReference>
<dbReference type="EMBL" id="CALTRL010001246">
    <property type="protein sequence ID" value="CAH7671738.1"/>
    <property type="molecule type" value="Genomic_DNA"/>
</dbReference>
<dbReference type="InterPro" id="IPR000008">
    <property type="entry name" value="C2_dom"/>
</dbReference>
<keyword evidence="3" id="KW-1185">Reference proteome</keyword>
<proteinExistence type="predicted"/>
<reference evidence="2" key="1">
    <citation type="submission" date="2022-06" db="EMBL/GenBank/DDBJ databases">
        <authorList>
            <consortium name="SYNGENTA / RWTH Aachen University"/>
        </authorList>
    </citation>
    <scope>NUCLEOTIDE SEQUENCE</scope>
</reference>
<dbReference type="Proteomes" id="UP001153365">
    <property type="component" value="Unassembled WGS sequence"/>
</dbReference>